<evidence type="ECO:0000313" key="2">
    <source>
        <dbReference type="Proteomes" id="UP000078302"/>
    </source>
</evidence>
<name>A0A179BJR8_ACIFR</name>
<dbReference type="RefSeq" id="WP_064218908.1">
    <property type="nucleotide sequence ID" value="NZ_LVXZ01000080.1"/>
</dbReference>
<evidence type="ECO:0000313" key="1">
    <source>
        <dbReference type="EMBL" id="OAP91535.1"/>
    </source>
</evidence>
<keyword evidence="2" id="KW-1185">Reference proteome</keyword>
<organism evidence="1 2">
    <name type="scientific">Acidithiobacillus ferrooxidans</name>
    <name type="common">Thiobacillus ferrooxidans</name>
    <dbReference type="NCBI Taxonomy" id="920"/>
    <lineage>
        <taxon>Bacteria</taxon>
        <taxon>Pseudomonadati</taxon>
        <taxon>Pseudomonadota</taxon>
        <taxon>Acidithiobacillia</taxon>
        <taxon>Acidithiobacillales</taxon>
        <taxon>Acidithiobacillaceae</taxon>
        <taxon>Acidithiobacillus</taxon>
    </lineage>
</organism>
<comment type="caution">
    <text evidence="1">The sequence shown here is derived from an EMBL/GenBank/DDBJ whole genome shotgun (WGS) entry which is preliminary data.</text>
</comment>
<protein>
    <submittedName>
        <fullName evidence="1">Uncharacterized protein</fullName>
    </submittedName>
</protein>
<gene>
    <name evidence="1" type="ORF">A4H96_06900</name>
</gene>
<reference evidence="1 2" key="1">
    <citation type="submission" date="2016-04" db="EMBL/GenBank/DDBJ databases">
        <title>Acidithiobacillus ferrooxidans genome sequencing and assembly.</title>
        <authorList>
            <person name="Zhou Z."/>
        </authorList>
    </citation>
    <scope>NUCLEOTIDE SEQUENCE [LARGE SCALE GENOMIC DNA]</scope>
    <source>
        <strain evidence="1 2">BY0502</strain>
    </source>
</reference>
<dbReference type="EMBL" id="LVXZ01000080">
    <property type="protein sequence ID" value="OAP91535.1"/>
    <property type="molecule type" value="Genomic_DNA"/>
</dbReference>
<dbReference type="Proteomes" id="UP000078302">
    <property type="component" value="Unassembled WGS sequence"/>
</dbReference>
<dbReference type="AlphaFoldDB" id="A0A179BJR8"/>
<proteinExistence type="predicted"/>
<accession>A0A179BJR8</accession>
<sequence>MYTHPTYDRLRTLHLSGMLHALEHQEQHPEIAAMPFLERLGILLVTDRQYGASDVRRNGAISKCLKWGLERC</sequence>